<dbReference type="OrthoDB" id="3342934at2759"/>
<name>A0A1B9GX41_9TREE</name>
<evidence type="ECO:0000256" key="2">
    <source>
        <dbReference type="SAM" id="SignalP"/>
    </source>
</evidence>
<reference evidence="4" key="2">
    <citation type="submission" date="2013-12" db="EMBL/GenBank/DDBJ databases">
        <title>Evolution of pathogenesis and genome organization in the Tremellales.</title>
        <authorList>
            <person name="Cuomo C."/>
            <person name="Litvintseva A."/>
            <person name="Heitman J."/>
            <person name="Chen Y."/>
            <person name="Sun S."/>
            <person name="Springer D."/>
            <person name="Dromer F."/>
            <person name="Young S."/>
            <person name="Zeng Q."/>
            <person name="Chapman S."/>
            <person name="Gujja S."/>
            <person name="Saif S."/>
            <person name="Birren B."/>
        </authorList>
    </citation>
    <scope>NUCLEOTIDE SEQUENCE [LARGE SCALE GENOMIC DNA]</scope>
    <source>
        <strain evidence="4">BCC8398</strain>
    </source>
</reference>
<evidence type="ECO:0000313" key="4">
    <source>
        <dbReference type="Proteomes" id="UP000092666"/>
    </source>
</evidence>
<feature type="region of interest" description="Disordered" evidence="1">
    <location>
        <begin position="37"/>
        <end position="106"/>
    </location>
</feature>
<dbReference type="Proteomes" id="UP000092666">
    <property type="component" value="Unassembled WGS sequence"/>
</dbReference>
<feature type="compositionally biased region" description="Low complexity" evidence="1">
    <location>
        <begin position="81"/>
        <end position="106"/>
    </location>
</feature>
<reference evidence="3 4" key="1">
    <citation type="submission" date="2013-07" db="EMBL/GenBank/DDBJ databases">
        <title>The Genome Sequence of Cryptococcus heveanensis BCC8398.</title>
        <authorList>
            <consortium name="The Broad Institute Genome Sequencing Platform"/>
            <person name="Cuomo C."/>
            <person name="Litvintseva A."/>
            <person name="Chen Y."/>
            <person name="Heitman J."/>
            <person name="Sun S."/>
            <person name="Springer D."/>
            <person name="Dromer F."/>
            <person name="Young S.K."/>
            <person name="Zeng Q."/>
            <person name="Gargeya S."/>
            <person name="Fitzgerald M."/>
            <person name="Abouelleil A."/>
            <person name="Alvarado L."/>
            <person name="Berlin A.M."/>
            <person name="Chapman S.B."/>
            <person name="Dewar J."/>
            <person name="Goldberg J."/>
            <person name="Griggs A."/>
            <person name="Gujja S."/>
            <person name="Hansen M."/>
            <person name="Howarth C."/>
            <person name="Imamovic A."/>
            <person name="Larimer J."/>
            <person name="McCowan C."/>
            <person name="Murphy C."/>
            <person name="Pearson M."/>
            <person name="Priest M."/>
            <person name="Roberts A."/>
            <person name="Saif S."/>
            <person name="Shea T."/>
            <person name="Sykes S."/>
            <person name="Wortman J."/>
            <person name="Nusbaum C."/>
            <person name="Birren B."/>
        </authorList>
    </citation>
    <scope>NUCLEOTIDE SEQUENCE [LARGE SCALE GENOMIC DNA]</scope>
    <source>
        <strain evidence="3 4">BCC8398</strain>
    </source>
</reference>
<organism evidence="3 4">
    <name type="scientific">Kwoniella heveanensis BCC8398</name>
    <dbReference type="NCBI Taxonomy" id="1296120"/>
    <lineage>
        <taxon>Eukaryota</taxon>
        <taxon>Fungi</taxon>
        <taxon>Dikarya</taxon>
        <taxon>Basidiomycota</taxon>
        <taxon>Agaricomycotina</taxon>
        <taxon>Tremellomycetes</taxon>
        <taxon>Tremellales</taxon>
        <taxon>Cryptococcaceae</taxon>
        <taxon>Kwoniella</taxon>
    </lineage>
</organism>
<dbReference type="InterPro" id="IPR037176">
    <property type="entry name" value="Osmotin/thaumatin-like_sf"/>
</dbReference>
<keyword evidence="4" id="KW-1185">Reference proteome</keyword>
<evidence type="ECO:0000313" key="3">
    <source>
        <dbReference type="EMBL" id="OCF35601.1"/>
    </source>
</evidence>
<sequence>MLPQLLCLLLAQPCILLAHSKPIQSIGAKRQWGNWGRPTTSAAAAAAPPAESSAVAPPPATTPGLVPVSVITAAPPPPAGTTPAAESTAPALAPPASTAPASVPPVGAGGGEFHEIQLINNCGSGEAVFFYDADRNIAGPRTITGPLASGAAWLRGFGDCQDSGVNCGLVEFTLLNGGISSADYSLLDGPNLGNHKFTYAMNFAHTGACTNTPGPCTGPSPDQCPNAYWGSDTGGGVPLQCTGDNLGMVITFC</sequence>
<proteinExistence type="predicted"/>
<dbReference type="SUPFAM" id="SSF49870">
    <property type="entry name" value="Osmotin, thaumatin-like protein"/>
    <property type="match status" value="1"/>
</dbReference>
<feature type="chain" id="PRO_5008627439" evidence="2">
    <location>
        <begin position="21"/>
        <end position="253"/>
    </location>
</feature>
<dbReference type="EMBL" id="KI669498">
    <property type="protein sequence ID" value="OCF35601.1"/>
    <property type="molecule type" value="Genomic_DNA"/>
</dbReference>
<dbReference type="AlphaFoldDB" id="A0A1B9GX41"/>
<protein>
    <submittedName>
        <fullName evidence="3">Uncharacterized protein</fullName>
    </submittedName>
</protein>
<keyword evidence="2" id="KW-0732">Signal</keyword>
<feature type="compositionally biased region" description="Low complexity" evidence="1">
    <location>
        <begin position="38"/>
        <end position="55"/>
    </location>
</feature>
<feature type="signal peptide" evidence="2">
    <location>
        <begin position="1"/>
        <end position="20"/>
    </location>
</feature>
<evidence type="ECO:0000256" key="1">
    <source>
        <dbReference type="SAM" id="MobiDB-lite"/>
    </source>
</evidence>
<accession>A0A1B9GX41</accession>
<gene>
    <name evidence="3" type="ORF">I316_02656</name>
</gene>